<evidence type="ECO:0000313" key="2">
    <source>
        <dbReference type="EMBL" id="KAA0187720.1"/>
    </source>
</evidence>
<comment type="caution">
    <text evidence="2">The sequence shown here is derived from an EMBL/GenBank/DDBJ whole genome shotgun (WGS) entry which is preliminary data.</text>
</comment>
<proteinExistence type="predicted"/>
<dbReference type="AlphaFoldDB" id="A0A8E0VG50"/>
<evidence type="ECO:0000256" key="1">
    <source>
        <dbReference type="SAM" id="MobiDB-lite"/>
    </source>
</evidence>
<dbReference type="OrthoDB" id="6285985at2759"/>
<dbReference type="Proteomes" id="UP000728185">
    <property type="component" value="Unassembled WGS sequence"/>
</dbReference>
<protein>
    <submittedName>
        <fullName evidence="2">Uncharacterized protein</fullName>
    </submittedName>
</protein>
<gene>
    <name evidence="2" type="ORF">FBUS_10673</name>
</gene>
<organism evidence="2 3">
    <name type="scientific">Fasciolopsis buskii</name>
    <dbReference type="NCBI Taxonomy" id="27845"/>
    <lineage>
        <taxon>Eukaryota</taxon>
        <taxon>Metazoa</taxon>
        <taxon>Spiralia</taxon>
        <taxon>Lophotrochozoa</taxon>
        <taxon>Platyhelminthes</taxon>
        <taxon>Trematoda</taxon>
        <taxon>Digenea</taxon>
        <taxon>Plagiorchiida</taxon>
        <taxon>Echinostomata</taxon>
        <taxon>Echinostomatoidea</taxon>
        <taxon>Fasciolidae</taxon>
        <taxon>Fasciolopsis</taxon>
    </lineage>
</organism>
<feature type="region of interest" description="Disordered" evidence="1">
    <location>
        <begin position="182"/>
        <end position="213"/>
    </location>
</feature>
<sequence>MGWLVDHLPGIWHRINVMMQIISETIKSHQETELSKQESGYQTADNYAAAAYRAHTGLQQIVDQLQTPIPASLNDYEMVRFVSESNWIKGRTNERLAYANREVNREFPLVYPIGKKFSEVRDLADHRVKDEEYADVTAKDQGRQNISMGRKKRAPIKRTLMQKRLFKFIDHGCLEKRKPRNISDSFENQRSRHISPEIPQPVEEEPLNEELHGTKKAPLTPEERRLAEMAGWVLEYRKRQEEAASELRSAKQFIKCRSLEKKPKLRYSEIKELASIFAEKGPVEEVPTEGEAEEDSLNSFRATPNYFSFQDSPRQEFKVTDSSAISQPSKKIPVQRLKRKKYDEMNCESDVCKFNYE</sequence>
<accession>A0A8E0VG50</accession>
<keyword evidence="3" id="KW-1185">Reference proteome</keyword>
<name>A0A8E0VG50_9TREM</name>
<reference evidence="2" key="1">
    <citation type="submission" date="2019-05" db="EMBL/GenBank/DDBJ databases">
        <title>Annotation for the trematode Fasciolopsis buski.</title>
        <authorList>
            <person name="Choi Y.-J."/>
        </authorList>
    </citation>
    <scope>NUCLEOTIDE SEQUENCE</scope>
    <source>
        <strain evidence="2">HT</strain>
        <tissue evidence="2">Whole worm</tissue>
    </source>
</reference>
<evidence type="ECO:0000313" key="3">
    <source>
        <dbReference type="Proteomes" id="UP000728185"/>
    </source>
</evidence>
<dbReference type="EMBL" id="LUCM01008922">
    <property type="protein sequence ID" value="KAA0187720.1"/>
    <property type="molecule type" value="Genomic_DNA"/>
</dbReference>